<comment type="caution">
    <text evidence="1">The sequence shown here is derived from an EMBL/GenBank/DDBJ whole genome shotgun (WGS) entry which is preliminary data.</text>
</comment>
<proteinExistence type="predicted"/>
<name>A0ABT8YR29_9HYPH</name>
<gene>
    <name evidence="1" type="ORF">Q4481_17695</name>
</gene>
<keyword evidence="2" id="KW-1185">Reference proteome</keyword>
<protein>
    <submittedName>
        <fullName evidence="1">Uncharacterized protein</fullName>
    </submittedName>
</protein>
<evidence type="ECO:0000313" key="1">
    <source>
        <dbReference type="EMBL" id="MDO6965798.1"/>
    </source>
</evidence>
<accession>A0ABT8YR29</accession>
<organism evidence="1 2">
    <name type="scientific">Rhizobium alvei</name>
    <dbReference type="NCBI Taxonomy" id="1132659"/>
    <lineage>
        <taxon>Bacteria</taxon>
        <taxon>Pseudomonadati</taxon>
        <taxon>Pseudomonadota</taxon>
        <taxon>Alphaproteobacteria</taxon>
        <taxon>Hyphomicrobiales</taxon>
        <taxon>Rhizobiaceae</taxon>
        <taxon>Rhizobium/Agrobacterium group</taxon>
        <taxon>Rhizobium</taxon>
    </lineage>
</organism>
<dbReference type="EMBL" id="JAUOZU010000013">
    <property type="protein sequence ID" value="MDO6965798.1"/>
    <property type="molecule type" value="Genomic_DNA"/>
</dbReference>
<evidence type="ECO:0000313" key="2">
    <source>
        <dbReference type="Proteomes" id="UP001174932"/>
    </source>
</evidence>
<reference evidence="1" key="2">
    <citation type="submission" date="2023-07" db="EMBL/GenBank/DDBJ databases">
        <authorList>
            <person name="Shen H."/>
        </authorList>
    </citation>
    <scope>NUCLEOTIDE SEQUENCE</scope>
    <source>
        <strain evidence="1">TNR-22</strain>
    </source>
</reference>
<reference evidence="1" key="1">
    <citation type="journal article" date="2015" name="Int. J. Syst. Evol. Microbiol.">
        <title>Rhizobium alvei sp. nov., isolated from a freshwater river.</title>
        <authorList>
            <person name="Sheu S.Y."/>
            <person name="Huang H.W."/>
            <person name="Young C.C."/>
            <person name="Chen W.M."/>
        </authorList>
    </citation>
    <scope>NUCLEOTIDE SEQUENCE</scope>
    <source>
        <strain evidence="1">TNR-22</strain>
    </source>
</reference>
<dbReference type="Proteomes" id="UP001174932">
    <property type="component" value="Unassembled WGS sequence"/>
</dbReference>
<sequence>MVKYPITMDTLGSLIDRGYAIYAHCQAQGCGRSKELDLPALAERLGRDHPALSAGLTPKLKCSACGGRKISITISPPQQPIEP</sequence>
<dbReference type="RefSeq" id="WP_304377728.1">
    <property type="nucleotide sequence ID" value="NZ_JAUOZU010000013.1"/>
</dbReference>